<accession>T1J9L8</accession>
<evidence type="ECO:0000313" key="2">
    <source>
        <dbReference type="EnsemblMetazoa" id="SMAR010415-PA"/>
    </source>
</evidence>
<proteinExistence type="predicted"/>
<organism evidence="2 3">
    <name type="scientific">Strigamia maritima</name>
    <name type="common">European centipede</name>
    <name type="synonym">Geophilus maritimus</name>
    <dbReference type="NCBI Taxonomy" id="126957"/>
    <lineage>
        <taxon>Eukaryota</taxon>
        <taxon>Metazoa</taxon>
        <taxon>Ecdysozoa</taxon>
        <taxon>Arthropoda</taxon>
        <taxon>Myriapoda</taxon>
        <taxon>Chilopoda</taxon>
        <taxon>Pleurostigmophora</taxon>
        <taxon>Geophilomorpha</taxon>
        <taxon>Linotaeniidae</taxon>
        <taxon>Strigamia</taxon>
    </lineage>
</organism>
<sequence length="106" mass="11965">MYRIIFNFKFCWILFPIVSSISKSLRHLSCLHSTPPSGHLSCLIPFFPASIPLLLPFPYWSSFHSPTGLHSTPLSSFHSPVFIPLPCLHSTPLSSFHSPVFIPLPY</sequence>
<keyword evidence="3" id="KW-1185">Reference proteome</keyword>
<name>T1J9L8_STRMM</name>
<protein>
    <submittedName>
        <fullName evidence="2">Uncharacterized protein</fullName>
    </submittedName>
</protein>
<dbReference type="AlphaFoldDB" id="T1J9L8"/>
<reference evidence="3" key="1">
    <citation type="submission" date="2011-05" db="EMBL/GenBank/DDBJ databases">
        <authorList>
            <person name="Richards S.R."/>
            <person name="Qu J."/>
            <person name="Jiang H."/>
            <person name="Jhangiani S.N."/>
            <person name="Agravi P."/>
            <person name="Goodspeed R."/>
            <person name="Gross S."/>
            <person name="Mandapat C."/>
            <person name="Jackson L."/>
            <person name="Mathew T."/>
            <person name="Pu L."/>
            <person name="Thornton R."/>
            <person name="Saada N."/>
            <person name="Wilczek-Boney K.B."/>
            <person name="Lee S."/>
            <person name="Kovar C."/>
            <person name="Wu Y."/>
            <person name="Scherer S.E."/>
            <person name="Worley K.C."/>
            <person name="Muzny D.M."/>
            <person name="Gibbs R."/>
        </authorList>
    </citation>
    <scope>NUCLEOTIDE SEQUENCE</scope>
    <source>
        <strain evidence="3">Brora</strain>
    </source>
</reference>
<feature type="chain" id="PRO_5004590404" evidence="1">
    <location>
        <begin position="21"/>
        <end position="106"/>
    </location>
</feature>
<keyword evidence="1" id="KW-0732">Signal</keyword>
<dbReference type="EMBL" id="JH431976">
    <property type="status" value="NOT_ANNOTATED_CDS"/>
    <property type="molecule type" value="Genomic_DNA"/>
</dbReference>
<dbReference type="EnsemblMetazoa" id="SMAR010415-RA">
    <property type="protein sequence ID" value="SMAR010415-PA"/>
    <property type="gene ID" value="SMAR010415"/>
</dbReference>
<evidence type="ECO:0000313" key="3">
    <source>
        <dbReference type="Proteomes" id="UP000014500"/>
    </source>
</evidence>
<reference evidence="2" key="2">
    <citation type="submission" date="2015-02" db="UniProtKB">
        <authorList>
            <consortium name="EnsemblMetazoa"/>
        </authorList>
    </citation>
    <scope>IDENTIFICATION</scope>
</reference>
<evidence type="ECO:0000256" key="1">
    <source>
        <dbReference type="SAM" id="SignalP"/>
    </source>
</evidence>
<feature type="signal peptide" evidence="1">
    <location>
        <begin position="1"/>
        <end position="20"/>
    </location>
</feature>
<dbReference type="HOGENOM" id="CLU_2226488_0_0_1"/>
<dbReference type="Proteomes" id="UP000014500">
    <property type="component" value="Unassembled WGS sequence"/>
</dbReference>